<dbReference type="HOGENOM" id="CLU_1861974_0_0_7"/>
<gene>
    <name evidence="2" type="ordered locus">Daes_3148</name>
</gene>
<evidence type="ECO:0000313" key="2">
    <source>
        <dbReference type="EMBL" id="ADU64140.1"/>
    </source>
</evidence>
<reference evidence="2 3" key="2">
    <citation type="journal article" date="2014" name="Genome Announc.">
        <title>Complete Genome Sequence of the Subsurface, Mesophilic Sulfate-Reducing Bacterium Desulfovibrio aespoeensis Aspo-2.</title>
        <authorList>
            <person name="Pedersen K."/>
            <person name="Bengtsson A."/>
            <person name="Edlund J."/>
            <person name="Rabe L."/>
            <person name="Hazen T."/>
            <person name="Chakraborty R."/>
            <person name="Goodwin L."/>
            <person name="Shapiro N."/>
        </authorList>
    </citation>
    <scope>NUCLEOTIDE SEQUENCE [LARGE SCALE GENOMIC DNA]</scope>
    <source>
        <strain evidence="3">ATCC 700646 / DSM 10631 / Aspo-2</strain>
    </source>
</reference>
<feature type="region of interest" description="Disordered" evidence="1">
    <location>
        <begin position="1"/>
        <end position="24"/>
    </location>
</feature>
<keyword evidence="3" id="KW-1185">Reference proteome</keyword>
<name>E6VR56_PSEA9</name>
<evidence type="ECO:0000313" key="3">
    <source>
        <dbReference type="Proteomes" id="UP000002191"/>
    </source>
</evidence>
<dbReference type="Proteomes" id="UP000002191">
    <property type="component" value="Chromosome"/>
</dbReference>
<evidence type="ECO:0000256" key="1">
    <source>
        <dbReference type="SAM" id="MobiDB-lite"/>
    </source>
</evidence>
<protein>
    <submittedName>
        <fullName evidence="2">Uncharacterized protein</fullName>
    </submittedName>
</protein>
<feature type="compositionally biased region" description="Polar residues" evidence="1">
    <location>
        <begin position="1"/>
        <end position="17"/>
    </location>
</feature>
<accession>E6VR56</accession>
<dbReference type="eggNOG" id="ENOG503180R">
    <property type="taxonomic scope" value="Bacteria"/>
</dbReference>
<dbReference type="OrthoDB" id="5456720at2"/>
<proteinExistence type="predicted"/>
<dbReference type="STRING" id="643562.Daes_3148"/>
<dbReference type="KEGG" id="das:Daes_3148"/>
<sequence>MRITSHASEQYRTNAAAATSRGEEAVTPVQAQAQTLATVTTTAFGFRLGGFGLDYESSSTVLNPSLSFEARRSRQQAAAFSAQAEVTSLRAQVGVEGADYRTLPVTAEASVGTPSLARVKSALAAYARCAQEPLLPPGTMLAAVV</sequence>
<organism evidence="2 3">
    <name type="scientific">Pseudodesulfovibrio aespoeensis (strain ATCC 700646 / DSM 10631 / Aspo-2)</name>
    <name type="common">Desulfovibrio aespoeensis</name>
    <dbReference type="NCBI Taxonomy" id="643562"/>
    <lineage>
        <taxon>Bacteria</taxon>
        <taxon>Pseudomonadati</taxon>
        <taxon>Thermodesulfobacteriota</taxon>
        <taxon>Desulfovibrionia</taxon>
        <taxon>Desulfovibrionales</taxon>
        <taxon>Desulfovibrionaceae</taxon>
    </lineage>
</organism>
<dbReference type="AlphaFoldDB" id="E6VR56"/>
<dbReference type="RefSeq" id="WP_013516041.1">
    <property type="nucleotide sequence ID" value="NC_014844.1"/>
</dbReference>
<dbReference type="EMBL" id="CP002431">
    <property type="protein sequence ID" value="ADU64140.1"/>
    <property type="molecule type" value="Genomic_DNA"/>
</dbReference>
<reference evidence="3" key="1">
    <citation type="submission" date="2010-12" db="EMBL/GenBank/DDBJ databases">
        <title>Complete sequence of Desulfovibrio aespoeensis Aspo-2.</title>
        <authorList>
            <consortium name="US DOE Joint Genome Institute"/>
            <person name="Lucas S."/>
            <person name="Copeland A."/>
            <person name="Lapidus A."/>
            <person name="Cheng J.-F."/>
            <person name="Goodwin L."/>
            <person name="Pitluck S."/>
            <person name="Chertkov O."/>
            <person name="Misra M."/>
            <person name="Detter J.C."/>
            <person name="Han C."/>
            <person name="Tapia R."/>
            <person name="Land M."/>
            <person name="Hauser L."/>
            <person name="Kyrpides N."/>
            <person name="Ivanova N."/>
            <person name="Ovchinnikova G."/>
            <person name="Pedersen K."/>
            <person name="Jagevall S."/>
            <person name="Hazen T."/>
            <person name="Woyke T."/>
        </authorList>
    </citation>
    <scope>NUCLEOTIDE SEQUENCE [LARGE SCALE GENOMIC DNA]</scope>
    <source>
        <strain evidence="3">ATCC 700646 / DSM 10631 / Aspo-2</strain>
    </source>
</reference>